<gene>
    <name evidence="2" type="ORF">H6B30_12155</name>
</gene>
<protein>
    <submittedName>
        <fullName evidence="2">DUF3109 family protein</fullName>
    </submittedName>
</protein>
<proteinExistence type="inferred from homology"/>
<accession>A0A938WNK3</accession>
<dbReference type="AlphaFoldDB" id="A0A938WNK3"/>
<dbReference type="EMBL" id="JACJJL010000022">
    <property type="protein sequence ID" value="MBM6662494.1"/>
    <property type="molecule type" value="Genomic_DNA"/>
</dbReference>
<evidence type="ECO:0000313" key="2">
    <source>
        <dbReference type="EMBL" id="MBM6662494.1"/>
    </source>
</evidence>
<dbReference type="InterPro" id="IPR021458">
    <property type="entry name" value="Rv0495c"/>
</dbReference>
<comment type="similarity">
    <text evidence="1">Belongs to the Rv0495c family.</text>
</comment>
<name>A0A938WNK3_9BACT</name>
<sequence length="198" mass="21467">MNIPPIIQVGDVLVSPDVFTECFCCDLDACHGACCVEGDAGAPVTLDEIAAMEDSLDTVWGSLSAGAQAVIDRQGVACTDPEGELVTSIVGGRDCVFTCHEDGCCLCALERACRAGLTDFCKPVSCALYPLREKTFAGGLVGLNYNRWDICRPAVVKGRELRLPLYRFLEGPLKRRFGEQWYAELVATADELHRQGML</sequence>
<dbReference type="Proteomes" id="UP000764045">
    <property type="component" value="Unassembled WGS sequence"/>
</dbReference>
<dbReference type="RefSeq" id="WP_205110936.1">
    <property type="nucleotide sequence ID" value="NZ_JACJJL010000022.1"/>
</dbReference>
<reference evidence="2 3" key="1">
    <citation type="journal article" date="2021" name="Sci. Rep.">
        <title>The distribution of antibiotic resistance genes in chicken gut microbiota commensals.</title>
        <authorList>
            <person name="Juricova H."/>
            <person name="Matiasovicova J."/>
            <person name="Kubasova T."/>
            <person name="Cejkova D."/>
            <person name="Rychlik I."/>
        </authorList>
    </citation>
    <scope>NUCLEOTIDE SEQUENCE [LARGE SCALE GENOMIC DNA]</scope>
    <source>
        <strain evidence="2 3">An819</strain>
    </source>
</reference>
<organism evidence="2 3">
    <name type="scientific">Marseilla massiliensis</name>
    <dbReference type="NCBI Taxonomy" id="1841864"/>
    <lineage>
        <taxon>Bacteria</taxon>
        <taxon>Pseudomonadati</taxon>
        <taxon>Bacteroidota</taxon>
        <taxon>Bacteroidia</taxon>
        <taxon>Bacteroidales</taxon>
        <taxon>Prevotellaceae</taxon>
        <taxon>Marseilla</taxon>
    </lineage>
</organism>
<comment type="caution">
    <text evidence="2">The sequence shown here is derived from an EMBL/GenBank/DDBJ whole genome shotgun (WGS) entry which is preliminary data.</text>
</comment>
<evidence type="ECO:0000256" key="1">
    <source>
        <dbReference type="ARBA" id="ARBA00093770"/>
    </source>
</evidence>
<keyword evidence="3" id="KW-1185">Reference proteome</keyword>
<evidence type="ECO:0000313" key="3">
    <source>
        <dbReference type="Proteomes" id="UP000764045"/>
    </source>
</evidence>
<dbReference type="Pfam" id="PF11307">
    <property type="entry name" value="DUF3109"/>
    <property type="match status" value="1"/>
</dbReference>